<sequence length="313" mass="34352">MQAAQLRQFIYAGIVGDAFGVPVEFKARGTYQVTQMTGNGTWDQPRGSWSDDSAMTLALIDNLTTDGNYADLFEKFQAYMMWGAYTPRDVMFDIGKTCAHAIRNRFINQLPPTACGDASEFANGNGALMRLAPLAVVLQAEPDLTTRLQVTADYTKLTHRHPRAILGSYLYLECLHAMLNGASLAEALVQVSASLSLTLRHAPDVLAEWSYYAPYLTPTIGTWSVDQIKSTAYVVDTFGAALWCTAKAQSIREAIVLAANLGGDTDTIATIAASWTAIRYPLQAVPAEWQAELLNHELLNKLIEPFVTKYADK</sequence>
<evidence type="ECO:0000256" key="1">
    <source>
        <dbReference type="ARBA" id="ARBA00010702"/>
    </source>
</evidence>
<dbReference type="InterPro" id="IPR036705">
    <property type="entry name" value="Ribosyl_crysJ1_sf"/>
</dbReference>
<dbReference type="InterPro" id="IPR050792">
    <property type="entry name" value="ADP-ribosylglycohydrolase"/>
</dbReference>
<name>A0ABW1QZV9_9LACO</name>
<dbReference type="SUPFAM" id="SSF101478">
    <property type="entry name" value="ADP-ribosylglycohydrolase"/>
    <property type="match status" value="1"/>
</dbReference>
<protein>
    <submittedName>
        <fullName evidence="3">ADP-ribosylglycohydrolase family protein</fullName>
    </submittedName>
</protein>
<proteinExistence type="inferred from homology"/>
<keyword evidence="2" id="KW-0378">Hydrolase</keyword>
<comment type="caution">
    <text evidence="3">The sequence shown here is derived from an EMBL/GenBank/DDBJ whole genome shotgun (WGS) entry which is preliminary data.</text>
</comment>
<dbReference type="PANTHER" id="PTHR16222">
    <property type="entry name" value="ADP-RIBOSYLGLYCOHYDROLASE"/>
    <property type="match status" value="1"/>
</dbReference>
<dbReference type="Gene3D" id="1.10.4080.10">
    <property type="entry name" value="ADP-ribosylation/Crystallin J1"/>
    <property type="match status" value="1"/>
</dbReference>
<dbReference type="Proteomes" id="UP001596253">
    <property type="component" value="Unassembled WGS sequence"/>
</dbReference>
<gene>
    <name evidence="3" type="ORF">ACFP3T_00145</name>
</gene>
<evidence type="ECO:0000313" key="4">
    <source>
        <dbReference type="Proteomes" id="UP001596253"/>
    </source>
</evidence>
<comment type="similarity">
    <text evidence="1">Belongs to the ADP-ribosylglycohydrolase family.</text>
</comment>
<dbReference type="InterPro" id="IPR005502">
    <property type="entry name" value="Ribosyl_crysJ1"/>
</dbReference>
<reference evidence="4" key="1">
    <citation type="journal article" date="2019" name="Int. J. Syst. Evol. Microbiol.">
        <title>The Global Catalogue of Microorganisms (GCM) 10K type strain sequencing project: providing services to taxonomists for standard genome sequencing and annotation.</title>
        <authorList>
            <consortium name="The Broad Institute Genomics Platform"/>
            <consortium name="The Broad Institute Genome Sequencing Center for Infectious Disease"/>
            <person name="Wu L."/>
            <person name="Ma J."/>
        </authorList>
    </citation>
    <scope>NUCLEOTIDE SEQUENCE [LARGE SCALE GENOMIC DNA]</scope>
    <source>
        <strain evidence="4">CCM 8932</strain>
    </source>
</reference>
<organism evidence="3 4">
    <name type="scientific">Lactiplantibacillus dongliensis</name>
    <dbReference type="NCBI Taxonomy" id="2559919"/>
    <lineage>
        <taxon>Bacteria</taxon>
        <taxon>Bacillati</taxon>
        <taxon>Bacillota</taxon>
        <taxon>Bacilli</taxon>
        <taxon>Lactobacillales</taxon>
        <taxon>Lactobacillaceae</taxon>
        <taxon>Lactiplantibacillus</taxon>
    </lineage>
</organism>
<dbReference type="RefSeq" id="WP_137640256.1">
    <property type="nucleotide sequence ID" value="NZ_BJDK01000017.1"/>
</dbReference>
<evidence type="ECO:0000313" key="3">
    <source>
        <dbReference type="EMBL" id="MFC6163098.1"/>
    </source>
</evidence>
<dbReference type="PANTHER" id="PTHR16222:SF24">
    <property type="entry name" value="ADP-RIBOSYLHYDROLASE ARH3"/>
    <property type="match status" value="1"/>
</dbReference>
<evidence type="ECO:0000256" key="2">
    <source>
        <dbReference type="ARBA" id="ARBA00022801"/>
    </source>
</evidence>
<dbReference type="EMBL" id="JBHSSD010000002">
    <property type="protein sequence ID" value="MFC6163098.1"/>
    <property type="molecule type" value="Genomic_DNA"/>
</dbReference>
<accession>A0ABW1QZV9</accession>
<keyword evidence="4" id="KW-1185">Reference proteome</keyword>
<dbReference type="Pfam" id="PF03747">
    <property type="entry name" value="ADP_ribosyl_GH"/>
    <property type="match status" value="1"/>
</dbReference>